<keyword evidence="3" id="KW-0413">Isomerase</keyword>
<evidence type="ECO:0000256" key="1">
    <source>
        <dbReference type="ARBA" id="ARBA00012787"/>
    </source>
</evidence>
<keyword evidence="4" id="KW-0472">Membrane</keyword>
<feature type="domain" description="Pus10-like C-terminal" evidence="5">
    <location>
        <begin position="210"/>
        <end position="379"/>
    </location>
</feature>
<dbReference type="FunFam" id="3.30.70.2510:FF:000001">
    <property type="entry name" value="tRNA pseudouridine synthase Pus10"/>
    <property type="match status" value="1"/>
</dbReference>
<keyword evidence="6" id="KW-1185">Reference proteome</keyword>
<name>A0A1I7XBD5_HETBA</name>
<dbReference type="GO" id="GO:0160148">
    <property type="term" value="F:tRNA pseudouridine(55) synthase activity"/>
    <property type="evidence" value="ECO:0007669"/>
    <property type="project" value="UniProtKB-EC"/>
</dbReference>
<reference evidence="7" key="1">
    <citation type="submission" date="2016-11" db="UniProtKB">
        <authorList>
            <consortium name="WormBaseParasite"/>
        </authorList>
    </citation>
    <scope>IDENTIFICATION</scope>
</reference>
<evidence type="ECO:0000313" key="7">
    <source>
        <dbReference type="WBParaSite" id="Hba_14935"/>
    </source>
</evidence>
<evidence type="ECO:0000256" key="4">
    <source>
        <dbReference type="SAM" id="Phobius"/>
    </source>
</evidence>
<evidence type="ECO:0000259" key="5">
    <source>
        <dbReference type="Pfam" id="PF21238"/>
    </source>
</evidence>
<dbReference type="GO" id="GO:0031119">
    <property type="term" value="P:tRNA pseudouridine synthesis"/>
    <property type="evidence" value="ECO:0007669"/>
    <property type="project" value="TreeGrafter"/>
</dbReference>
<keyword evidence="4" id="KW-1133">Transmembrane helix</keyword>
<keyword evidence="4" id="KW-0812">Transmembrane</keyword>
<feature type="transmembrane region" description="Helical" evidence="4">
    <location>
        <begin position="306"/>
        <end position="325"/>
    </location>
</feature>
<dbReference type="InterPro" id="IPR039894">
    <property type="entry name" value="Pus10-like"/>
</dbReference>
<dbReference type="PANTHER" id="PTHR21568:SF0">
    <property type="entry name" value="TRNA PSEUDOURIDINE SYNTHASE PUS10"/>
    <property type="match status" value="1"/>
</dbReference>
<evidence type="ECO:0000313" key="6">
    <source>
        <dbReference type="Proteomes" id="UP000095283"/>
    </source>
</evidence>
<dbReference type="Proteomes" id="UP000095283">
    <property type="component" value="Unplaced"/>
</dbReference>
<dbReference type="InterPro" id="IPR048741">
    <property type="entry name" value="Pus10-like_C"/>
</dbReference>
<keyword evidence="2" id="KW-0819">tRNA processing</keyword>
<dbReference type="AlphaFoldDB" id="A0A1I7XBD5"/>
<sequence>MVSNPGLPLCSLCKHQIAGAAVASVEDIQHPFECTLCFGLLDQQFIDEVASEVQRSLSNVPYDVSSFALALNLPVTQVLREAIIMKSRPDLNGILATVPYKIRNINAYLGALSKASGLTPTLSSNLQLTITFDNDEFNDYDMNFLTEHFPSDFYQGKKRKFQEDVPRQCTKMRLEHILGRIKEDIARKYVLLKPTRKCSFTLSFEHNPIYIAGRYCKFSRSLPQSPWSVEEKDGPKIPGNSVSEKICDLMKEEFGASDARFVASGREDIDVRMLGEGRPFAVELRNCKITKPLNGFVCPHLFFKTYLRSLTTIFNLYFIVYIAVFKGNLIFRQIITFSDKKKSYTAYCYSTIPLFSESFDAAVKQIPLDIIQKTPVRTRNTSGNICQGICSWGFWSYSAITRRLTGCSAWRSGYFGT</sequence>
<organism evidence="6 7">
    <name type="scientific">Heterorhabditis bacteriophora</name>
    <name type="common">Entomopathogenic nematode worm</name>
    <dbReference type="NCBI Taxonomy" id="37862"/>
    <lineage>
        <taxon>Eukaryota</taxon>
        <taxon>Metazoa</taxon>
        <taxon>Ecdysozoa</taxon>
        <taxon>Nematoda</taxon>
        <taxon>Chromadorea</taxon>
        <taxon>Rhabditida</taxon>
        <taxon>Rhabditina</taxon>
        <taxon>Rhabditomorpha</taxon>
        <taxon>Strongyloidea</taxon>
        <taxon>Heterorhabditidae</taxon>
        <taxon>Heterorhabditis</taxon>
    </lineage>
</organism>
<proteinExistence type="predicted"/>
<evidence type="ECO:0000256" key="2">
    <source>
        <dbReference type="ARBA" id="ARBA00022694"/>
    </source>
</evidence>
<dbReference type="PANTHER" id="PTHR21568">
    <property type="entry name" value="TRNA PSEUDOURIDINE SYNTHASE PUS10"/>
    <property type="match status" value="1"/>
</dbReference>
<dbReference type="EC" id="5.4.99.25" evidence="1"/>
<dbReference type="Pfam" id="PF21238">
    <property type="entry name" value="Pus10_C"/>
    <property type="match status" value="1"/>
</dbReference>
<protein>
    <recommendedName>
        <fullName evidence="1">tRNA pseudouridine(55) synthase</fullName>
        <ecNumber evidence="1">5.4.99.25</ecNumber>
    </recommendedName>
</protein>
<dbReference type="Gene3D" id="3.30.70.2510">
    <property type="match status" value="1"/>
</dbReference>
<evidence type="ECO:0000256" key="3">
    <source>
        <dbReference type="ARBA" id="ARBA00023235"/>
    </source>
</evidence>
<dbReference type="WBParaSite" id="Hba_14935">
    <property type="protein sequence ID" value="Hba_14935"/>
    <property type="gene ID" value="Hba_14935"/>
</dbReference>
<accession>A0A1I7XBD5</accession>